<keyword evidence="1" id="KW-0472">Membrane</keyword>
<dbReference type="Proteomes" id="UP000033930">
    <property type="component" value="Unassembled WGS sequence"/>
</dbReference>
<feature type="transmembrane region" description="Helical" evidence="1">
    <location>
        <begin position="48"/>
        <end position="66"/>
    </location>
</feature>
<gene>
    <name evidence="2" type="ORF">UU50_C0008G0033</name>
</gene>
<evidence type="ECO:0000313" key="2">
    <source>
        <dbReference type="EMBL" id="KKR99277.1"/>
    </source>
</evidence>
<organism evidence="2 3">
    <name type="scientific">Candidatus Uhrbacteria bacterium GW2011_GWC1_41_20</name>
    <dbReference type="NCBI Taxonomy" id="1618983"/>
    <lineage>
        <taxon>Bacteria</taxon>
        <taxon>Candidatus Uhriibacteriota</taxon>
    </lineage>
</organism>
<keyword evidence="1" id="KW-1133">Transmembrane helix</keyword>
<evidence type="ECO:0000313" key="3">
    <source>
        <dbReference type="Proteomes" id="UP000033930"/>
    </source>
</evidence>
<evidence type="ECO:0000256" key="1">
    <source>
        <dbReference type="SAM" id="Phobius"/>
    </source>
</evidence>
<proteinExistence type="predicted"/>
<reference evidence="2 3" key="1">
    <citation type="journal article" date="2015" name="Nature">
        <title>rRNA introns, odd ribosomes, and small enigmatic genomes across a large radiation of phyla.</title>
        <authorList>
            <person name="Brown C.T."/>
            <person name="Hug L.A."/>
            <person name="Thomas B.C."/>
            <person name="Sharon I."/>
            <person name="Castelle C.J."/>
            <person name="Singh A."/>
            <person name="Wilkins M.J."/>
            <person name="Williams K.H."/>
            <person name="Banfield J.F."/>
        </authorList>
    </citation>
    <scope>NUCLEOTIDE SEQUENCE [LARGE SCALE GENOMIC DNA]</scope>
</reference>
<name>A0A0G0YG07_9BACT</name>
<comment type="caution">
    <text evidence="2">The sequence shown here is derived from an EMBL/GenBank/DDBJ whole genome shotgun (WGS) entry which is preliminary data.</text>
</comment>
<keyword evidence="1" id="KW-0812">Transmembrane</keyword>
<protein>
    <submittedName>
        <fullName evidence="2">Uncharacterized protein</fullName>
    </submittedName>
</protein>
<sequence length="123" mass="14314">MQIFLLGLRYFFIDLIGGVVRFPFWWYTHGLVFVARGGWGWISGYAKSLALNVWVKNLFVPMYGMYDWQSRIISFFMRVAQIIGRAIGVFILIILVVLFLALYVAILPVTVITFIYQFLALYV</sequence>
<feature type="transmembrane region" description="Helical" evidence="1">
    <location>
        <begin position="7"/>
        <end position="28"/>
    </location>
</feature>
<accession>A0A0G0YG07</accession>
<feature type="transmembrane region" description="Helical" evidence="1">
    <location>
        <begin position="86"/>
        <end position="119"/>
    </location>
</feature>
<dbReference type="AlphaFoldDB" id="A0A0G0YG07"/>
<dbReference type="EMBL" id="LCAW01000008">
    <property type="protein sequence ID" value="KKR99277.1"/>
    <property type="molecule type" value="Genomic_DNA"/>
</dbReference>